<proteinExistence type="predicted"/>
<accession>A0A2N1J9B0</accession>
<organism evidence="3 4">
    <name type="scientific">Malassezia vespertilionis</name>
    <dbReference type="NCBI Taxonomy" id="2020962"/>
    <lineage>
        <taxon>Eukaryota</taxon>
        <taxon>Fungi</taxon>
        <taxon>Dikarya</taxon>
        <taxon>Basidiomycota</taxon>
        <taxon>Ustilaginomycotina</taxon>
        <taxon>Malasseziomycetes</taxon>
        <taxon>Malasseziales</taxon>
        <taxon>Malasseziaceae</taxon>
        <taxon>Malassezia</taxon>
    </lineage>
</organism>
<feature type="signal peptide" evidence="2">
    <location>
        <begin position="1"/>
        <end position="19"/>
    </location>
</feature>
<evidence type="ECO:0000256" key="1">
    <source>
        <dbReference type="SAM" id="MobiDB-lite"/>
    </source>
</evidence>
<dbReference type="OrthoDB" id="2104935at2759"/>
<evidence type="ECO:0000256" key="2">
    <source>
        <dbReference type="SAM" id="SignalP"/>
    </source>
</evidence>
<reference evidence="3 4" key="1">
    <citation type="submission" date="2017-10" db="EMBL/GenBank/DDBJ databases">
        <title>A novel species of cold-tolerant Malassezia isolated from bats.</title>
        <authorList>
            <person name="Lorch J.M."/>
            <person name="Palmer J.M."/>
            <person name="Vanderwolf K.J."/>
            <person name="Schmidt K.Z."/>
            <person name="Verant M.L."/>
            <person name="Weller T.J."/>
            <person name="Blehert D.S."/>
        </authorList>
    </citation>
    <scope>NUCLEOTIDE SEQUENCE [LARGE SCALE GENOMIC DNA]</scope>
    <source>
        <strain evidence="3 4">NWHC:44797-103</strain>
    </source>
</reference>
<keyword evidence="4" id="KW-1185">Reference proteome</keyword>
<gene>
    <name evidence="3" type="ORF">MVES_002899</name>
</gene>
<dbReference type="AlphaFoldDB" id="A0A2N1J9B0"/>
<dbReference type="Proteomes" id="UP000232875">
    <property type="component" value="Unassembled WGS sequence"/>
</dbReference>
<evidence type="ECO:0000313" key="3">
    <source>
        <dbReference type="EMBL" id="PKI83143.1"/>
    </source>
</evidence>
<feature type="chain" id="PRO_5014671137" description="Peptidase M23 domain-containing protein" evidence="2">
    <location>
        <begin position="20"/>
        <end position="646"/>
    </location>
</feature>
<evidence type="ECO:0008006" key="5">
    <source>
        <dbReference type="Google" id="ProtNLM"/>
    </source>
</evidence>
<keyword evidence="2" id="KW-0732">Signal</keyword>
<protein>
    <recommendedName>
        <fullName evidence="5">Peptidase M23 domain-containing protein</fullName>
    </recommendedName>
</protein>
<name>A0A2N1J9B0_9BASI</name>
<evidence type="ECO:0000313" key="4">
    <source>
        <dbReference type="Proteomes" id="UP000232875"/>
    </source>
</evidence>
<dbReference type="EMBL" id="KZ454992">
    <property type="protein sequence ID" value="PKI83143.1"/>
    <property type="molecule type" value="Genomic_DNA"/>
</dbReference>
<feature type="region of interest" description="Disordered" evidence="1">
    <location>
        <begin position="315"/>
        <end position="339"/>
    </location>
</feature>
<sequence>MKRLGAVLAALLGAHAASAQCCPDARLSHSGLYVNLPQASTLVLYLNSTELAFDNARVSFAGYANRTAQEIRACAESTSMYTAIEACEFVDTQRDAEPMYEYRVSSSARLVEHGIPITQFAPLANAPLGWMLAESEETVLRSVRITLKTHTRKGAPYECHWWLAHLFVPSHARARWPIAPSDAYTRDNRAVLGMVQNEWDGKEPVRISGLMQDPFLPHSRKEAFSQESAWSTSLTMRLRTDGSPVQIRAPVRGTIVWSRAYTRRRLPFHGGWNDEQDWCIVVRDALGFMVTLFGFDVQAPHAQEGDMVDVGDVLGTAPTGSLSHTPPNTQPPADPPKDAAHEGFLPYPYRYRGLQLRVSRTARESACVQAVEPGNACFHPDAQHAIYYNPQLFLSLGTYRSSIPPFSEPARILFSPFVSAVLTEEPVAVPVHSVSYITQLHGPVELFAAFQSFQETPGHASDAMDPISLYALDWAVVPVDAGSPCDAPETTYWRRAFEHSKLPNAWSHPIGALNGTETLLSHYVPALALRTKLSPLFRSHMATQYDEKGRSALYAVTRTRLGEPSRGGVWNTTQEEPGMYYVAVRAYDTWGNAECIASYVRIASQAPLRTWRRMYRHLFAYLRLDPFQVPALLVDWLRRHIVHTYR</sequence>